<sequence length="460" mass="51500">MDPIESVKQANKKMEEERKPKVSFPEAVAKIDPSDLAANLVDLSKLHWFEPEEQLLKFVEYLGITLSDVQFPWANMFNDSTFPKLIHLIHVPLSQVPRPVYKTSADWIKQVCITTLAAFVMWASNHILTCLEEAKQQQADHPKGAGGEIDAAQQQPPPKSKSKVAIFVALAMVLRKKPKALAIVLPAMRDRRKYRGQDKLPFIVWMMAQASRYDLAVGLFSWVRNLLPLVGTYSPQSTDLIMQLVKKILSNPKARAILVNGSVAERSPRVIPPPSFEILLRLTFPVSSARVKATERFEAIYPLLKDVALAGIRGSKLMKQVTEQMFTLSLKLAGEEGNPPLAKEATTIAIWSLTENVDCCKLWERLYYTNKEASGALLKRLVGEWKDHYLKLSSSPSDKLTLSRTMLSFMPMKEKAITEGGEANGSLYKEAYKSCKVISERLSRGSGCLKGTVVIAVVWF</sequence>
<proteinExistence type="predicted"/>
<dbReference type="InterPro" id="IPR019308">
    <property type="entry name" value="TMEM214"/>
</dbReference>
<dbReference type="Proteomes" id="UP000694864">
    <property type="component" value="Chromosome 7"/>
</dbReference>
<dbReference type="GeneID" id="104703813"/>
<accession>A0ABM1QA61</accession>
<keyword evidence="2" id="KW-1185">Reference proteome</keyword>
<name>A0ABM1QA61_CAMSA</name>
<dbReference type="RefSeq" id="XP_019083649.1">
    <property type="nucleotide sequence ID" value="XM_019228104.1"/>
</dbReference>
<evidence type="ECO:0000313" key="2">
    <source>
        <dbReference type="Proteomes" id="UP000694864"/>
    </source>
</evidence>
<reference evidence="3" key="2">
    <citation type="submission" date="2025-08" db="UniProtKB">
        <authorList>
            <consortium name="RefSeq"/>
        </authorList>
    </citation>
    <scope>IDENTIFICATION</scope>
    <source>
        <tissue evidence="3">Leaf</tissue>
    </source>
</reference>
<dbReference type="PANTHER" id="PTHR13448">
    <property type="entry name" value="TRANSMEMBRANE PROTEIN 214"/>
    <property type="match status" value="1"/>
</dbReference>
<organism evidence="2 3">
    <name type="scientific">Camelina sativa</name>
    <name type="common">False flax</name>
    <name type="synonym">Myagrum sativum</name>
    <dbReference type="NCBI Taxonomy" id="90675"/>
    <lineage>
        <taxon>Eukaryota</taxon>
        <taxon>Viridiplantae</taxon>
        <taxon>Streptophyta</taxon>
        <taxon>Embryophyta</taxon>
        <taxon>Tracheophyta</taxon>
        <taxon>Spermatophyta</taxon>
        <taxon>Magnoliopsida</taxon>
        <taxon>eudicotyledons</taxon>
        <taxon>Gunneridae</taxon>
        <taxon>Pentapetalae</taxon>
        <taxon>rosids</taxon>
        <taxon>malvids</taxon>
        <taxon>Brassicales</taxon>
        <taxon>Brassicaceae</taxon>
        <taxon>Camelineae</taxon>
        <taxon>Camelina</taxon>
    </lineage>
</organism>
<feature type="region of interest" description="Disordered" evidence="1">
    <location>
        <begin position="139"/>
        <end position="158"/>
    </location>
</feature>
<gene>
    <name evidence="3" type="primary">LOC104703813</name>
</gene>
<protein>
    <submittedName>
        <fullName evidence="3">Uncharacterized protein LOC104703813 isoform X1</fullName>
    </submittedName>
</protein>
<dbReference type="PANTHER" id="PTHR13448:SF14">
    <property type="entry name" value="F26K24.17 PROTEIN"/>
    <property type="match status" value="1"/>
</dbReference>
<evidence type="ECO:0000313" key="3">
    <source>
        <dbReference type="RefSeq" id="XP_019083649.1"/>
    </source>
</evidence>
<evidence type="ECO:0000256" key="1">
    <source>
        <dbReference type="SAM" id="MobiDB-lite"/>
    </source>
</evidence>
<reference evidence="2" key="1">
    <citation type="journal article" date="2014" name="Nat. Commun.">
        <title>The emerging biofuel crop Camelina sativa retains a highly undifferentiated hexaploid genome structure.</title>
        <authorList>
            <person name="Kagale S."/>
            <person name="Koh C."/>
            <person name="Nixon J."/>
            <person name="Bollina V."/>
            <person name="Clarke W.E."/>
            <person name="Tuteja R."/>
            <person name="Spillane C."/>
            <person name="Robinson S.J."/>
            <person name="Links M.G."/>
            <person name="Clarke C."/>
            <person name="Higgins E.E."/>
            <person name="Huebert T."/>
            <person name="Sharpe A.G."/>
            <person name="Parkin I.A."/>
        </authorList>
    </citation>
    <scope>NUCLEOTIDE SEQUENCE [LARGE SCALE GENOMIC DNA]</scope>
    <source>
        <strain evidence="2">cv. DH55</strain>
    </source>
</reference>
<feature type="region of interest" description="Disordered" evidence="1">
    <location>
        <begin position="1"/>
        <end position="21"/>
    </location>
</feature>